<reference evidence="3 4" key="1">
    <citation type="submission" date="2011-02" db="EMBL/GenBank/DDBJ databases">
        <authorList>
            <person name="Nelson K.E."/>
            <person name="Sutton G."/>
            <person name="Torralba M."/>
            <person name="Durkin S."/>
            <person name="Harkins D."/>
            <person name="Montgomery R."/>
            <person name="Ziemer C."/>
            <person name="Klaassens E."/>
            <person name="Ocuiv P."/>
            <person name="Morrison M."/>
        </authorList>
    </citation>
    <scope>NUCLEOTIDE SEQUENCE [LARGE SCALE GENOMIC DNA]</scope>
    <source>
        <strain evidence="3 4">8</strain>
    </source>
</reference>
<protein>
    <submittedName>
        <fullName evidence="3">Putative phage head-tail adaptor</fullName>
    </submittedName>
</protein>
<dbReference type="Pfam" id="PF00404">
    <property type="entry name" value="Dockerin_1"/>
    <property type="match status" value="1"/>
</dbReference>
<gene>
    <name evidence="3" type="ORF">CUS_6911</name>
</gene>
<dbReference type="EMBL" id="ADKM02000134">
    <property type="protein sequence ID" value="EGC01250.1"/>
    <property type="molecule type" value="Genomic_DNA"/>
</dbReference>
<dbReference type="Pfam" id="PF13306">
    <property type="entry name" value="LRR_5"/>
    <property type="match status" value="4"/>
</dbReference>
<organism evidence="3 4">
    <name type="scientific">Ruminococcus albus 8</name>
    <dbReference type="NCBI Taxonomy" id="246199"/>
    <lineage>
        <taxon>Bacteria</taxon>
        <taxon>Bacillati</taxon>
        <taxon>Bacillota</taxon>
        <taxon>Clostridia</taxon>
        <taxon>Eubacteriales</taxon>
        <taxon>Oscillospiraceae</taxon>
        <taxon>Ruminococcus</taxon>
    </lineage>
</organism>
<dbReference type="InterPro" id="IPR026906">
    <property type="entry name" value="LRR_5"/>
</dbReference>
<dbReference type="CDD" id="cd14256">
    <property type="entry name" value="Dockerin_I"/>
    <property type="match status" value="1"/>
</dbReference>
<dbReference type="InterPro" id="IPR032675">
    <property type="entry name" value="LRR_dom_sf"/>
</dbReference>
<dbReference type="SUPFAM" id="SSF63446">
    <property type="entry name" value="Type I dockerin domain"/>
    <property type="match status" value="1"/>
</dbReference>
<accession>E9SHH7</accession>
<dbReference type="STRING" id="246199.CUS_6911"/>
<comment type="caution">
    <text evidence="3">The sequence shown here is derived from an EMBL/GenBank/DDBJ whole genome shotgun (WGS) entry which is preliminary data.</text>
</comment>
<evidence type="ECO:0000259" key="2">
    <source>
        <dbReference type="PROSITE" id="PS51766"/>
    </source>
</evidence>
<dbReference type="InterPro" id="IPR036439">
    <property type="entry name" value="Dockerin_dom_sf"/>
</dbReference>
<keyword evidence="1" id="KW-0732">Signal</keyword>
<feature type="signal peptide" evidence="1">
    <location>
        <begin position="1"/>
        <end position="19"/>
    </location>
</feature>
<dbReference type="PROSITE" id="PS51766">
    <property type="entry name" value="DOCKERIN"/>
    <property type="match status" value="1"/>
</dbReference>
<keyword evidence="4" id="KW-1185">Reference proteome</keyword>
<evidence type="ECO:0000256" key="1">
    <source>
        <dbReference type="SAM" id="SignalP"/>
    </source>
</evidence>
<dbReference type="GO" id="GO:0004553">
    <property type="term" value="F:hydrolase activity, hydrolyzing O-glycosyl compounds"/>
    <property type="evidence" value="ECO:0007669"/>
    <property type="project" value="InterPro"/>
</dbReference>
<dbReference type="eggNOG" id="COG4886">
    <property type="taxonomic scope" value="Bacteria"/>
</dbReference>
<name>E9SHH7_RUMAL</name>
<sequence length="1887" mass="196712">MKKRIAAGIAALLMTFAAAPVPEIAEFLPLAAPITAQAATYTVYSNDRLLTATLDTTKMTILLVPTSSYFSSSTSATSISFNFSGYKTELFNSLKAKDSSVDLSKCKVILNPPSSTYFSTTVKNLESVTFNDGFINEVGTSMFSACAKLKYATFGSSITSIGKMAFANCSVFVGSTSGVLQLNNVTNIDDGAFAGSGIKSIDFNGKTTTIGSTAFGGCNSLTTLSLPASLTSIGQRAFMSCNALTSVKFADNSNISLIGQEAFWNDKVLKTIDFGKGTKVKSINTGAFQDDVALTQMIVDGNTSNNSLPNGLGYMGVKLFNGCTSLKNMTIPSNIKQLPNYTFNGCTGLNTVWFGNETASNSNCAVIGSSAFINCSSLTAVTLPAACTTIASNAFQNCTSLEKLVVSDDLKYLDGNTVFTDNVETYTYKRTEDTSTSDAYDYSSGNTFAGCTKLAIYPRADMTKAASSWSSYKNKINLPSGVECIPVGCFQGDTGITAVTVGNIKAVSGTAFKGCTALQTLSPIGAAVEAETLCFPASCTNIQASAFYNDLKFKYIKIVGKGTAALDSNGTNKYSGNLVNLLTFGTLTPISNCTVTLSGTSFEYTGSAIQPTVTVKNGSTTLVNGTNYSVSYSNNTNIGTATVTITGKGMYSGSTSKTFTITAKKISGCTMTLSSSSFTYTGSAIQPTVTIKNGSTTLVNGTDYTLSYSNNNNVGTATVTATGKGKYTGTVSKTFTITANSISSCTVTLSGTSFEYTGSAIQPTVTVKNGSTTLVNGTDYSVSYSSNTNIGTATVTITGKGKYSGSTSKTFTITAKKISGCTMTLSSSSFTYTGSAIQPTVTVKNGSTTLVNGTDYTLSYSNNTNVGTATVTATGKGKYTGTISKTFTISAKSATNINGCTMTLSGTSFEYTGSAIQPTVTVKNGSTTLVNGTDYTLSYSNNTNIGTATVTATGKGNYTGTISKTFTITAKKINDCTMTLSATSFDYTGSAIQPTVTIKNGSTTLVNGTDYTLSYSNNTNVGTATVTATGKGKYTGTISKTFTISAKSATNINGCTMTLSGTSFEYTGSAIQPTVTIKNGSTTLVNGTDYSVSYSNNTNIGTATVTIKGKGNYTGTISKTFTITAKKISDCTMTLSATSFDYTGSAIQPTVTIKNGSTTLVNGTDYTLSYSNNTNIGTATVTATGKGKYTGTISKTFTIGMKNIDTCTMTLSATSFTYTGSAIQPTVTIKNGSTTLVNGTDYTLSYSNNIKAGTATVTASGKGKYGGSLSKTFTISAKKISSCTISLNASSFKYTGYAIQPTVTLKDGNTTLVNGTDYTLTFSNNIGVGVATVVASGKGNYSGSISKTFTIGSNSISDCTMTISPTSFDYTGYAIQPTVTIKNGSTTLVNGTDYTLSYSNNTKVGTATVTAAGKGIYSGTVSKTYTIKAKDINSCTMTLSASSFDYTGSQIKPDVTIKFGSSTLVNGTDYTLSYSNNINAGTAKVVATGKGNFSGSITKEFTIGLRNLGSCTMTMQAASFEYTGSQIKPDVTIKDGSTTLVSGTDYTLSYQNNTNIGTATVTATGKGKYGGTLSKTFIIKSASVAGITMTLPNDTFAYTGSAIEPEVVIKKGDVTLVNGTDYTLSYQNNTEVGTATVIATGMGRYSGTLTENFYITVRDISELTMSFSESTIEYTGTEIRPDVTITNGSETLIYGVDYTISFSNNVNIGTAFVTAEGMGRYSGKLQKSFLITVKNLERCSISIASEDYKYTGVAVEPEVTVMNGDTVLTEGVDYIVSYYNNMGVGKGKITVKGKGVYNGTVSLEFGIAEGEQGGDGSNEHQQSMLGDINGDGKINVTDVAKLAAHIKGIKQIADDRFIAADINGDGKLNVTDVAKLAAHVKGIKFLK</sequence>
<dbReference type="InterPro" id="IPR016134">
    <property type="entry name" value="Dockerin_dom"/>
</dbReference>
<dbReference type="SUPFAM" id="SSF52058">
    <property type="entry name" value="L domain-like"/>
    <property type="match status" value="2"/>
</dbReference>
<dbReference type="eggNOG" id="COG5492">
    <property type="taxonomic scope" value="Bacteria"/>
</dbReference>
<dbReference type="InterPro" id="IPR018247">
    <property type="entry name" value="EF_Hand_1_Ca_BS"/>
</dbReference>
<proteinExistence type="predicted"/>
<dbReference type="PROSITE" id="PS00018">
    <property type="entry name" value="EF_HAND_1"/>
    <property type="match status" value="1"/>
</dbReference>
<dbReference type="Proteomes" id="UP000004259">
    <property type="component" value="Unassembled WGS sequence"/>
</dbReference>
<dbReference type="eggNOG" id="COG3209">
    <property type="taxonomic scope" value="Bacteria"/>
</dbReference>
<feature type="chain" id="PRO_5039240157" evidence="1">
    <location>
        <begin position="20"/>
        <end position="1887"/>
    </location>
</feature>
<dbReference type="GO" id="GO:0000272">
    <property type="term" value="P:polysaccharide catabolic process"/>
    <property type="evidence" value="ECO:0007669"/>
    <property type="project" value="InterPro"/>
</dbReference>
<dbReference type="InterPro" id="IPR002105">
    <property type="entry name" value="Dockerin_1_rpt"/>
</dbReference>
<feature type="domain" description="Dockerin" evidence="2">
    <location>
        <begin position="1821"/>
        <end position="1887"/>
    </location>
</feature>
<dbReference type="Gene3D" id="1.10.1330.10">
    <property type="entry name" value="Dockerin domain"/>
    <property type="match status" value="1"/>
</dbReference>
<dbReference type="Gene3D" id="3.80.10.10">
    <property type="entry name" value="Ribonuclease Inhibitor"/>
    <property type="match status" value="4"/>
</dbReference>
<evidence type="ECO:0000313" key="4">
    <source>
        <dbReference type="Proteomes" id="UP000004259"/>
    </source>
</evidence>
<evidence type="ECO:0000313" key="3">
    <source>
        <dbReference type="EMBL" id="EGC01250.1"/>
    </source>
</evidence>